<dbReference type="EMBL" id="JAGGNH010000002">
    <property type="protein sequence ID" value="KAJ0980587.1"/>
    <property type="molecule type" value="Genomic_DNA"/>
</dbReference>
<keyword evidence="4" id="KW-1185">Reference proteome</keyword>
<reference evidence="3" key="1">
    <citation type="submission" date="2021-03" db="EMBL/GenBank/DDBJ databases">
        <authorList>
            <person name="Li Z."/>
            <person name="Yang C."/>
        </authorList>
    </citation>
    <scope>NUCLEOTIDE SEQUENCE</scope>
    <source>
        <strain evidence="3">Dzin_1.0</strain>
        <tissue evidence="3">Leaf</tissue>
    </source>
</reference>
<name>A0A9D5CX26_9LILI</name>
<dbReference type="PANTHER" id="PTHR35096">
    <property type="entry name" value="BNAA08G28570D PROTEIN"/>
    <property type="match status" value="1"/>
</dbReference>
<evidence type="ECO:0000259" key="2">
    <source>
        <dbReference type="Pfam" id="PF25042"/>
    </source>
</evidence>
<sequence>MKLTLEEYASFFENPPLGSSFTISQLNQIVFMHGFLKLHHSTKEHILELIGTLDLIPPIRPTIQHRNASISSARLSADELQRDMEAIGWETCRVGSVLSIEPIVSDSTPVHQTKDVLAVAGEKRSAPKRRGRPPKKKKDLSHLTIPIVSDSTPVHQPKDVFAVAGEKRSAPKRRGRPPKKKKDLSHLFLVPLDSIFIEDRGSL</sequence>
<reference evidence="3" key="2">
    <citation type="journal article" date="2022" name="Hortic Res">
        <title>The genome of Dioscorea zingiberensis sheds light on the biosynthesis, origin and evolution of the medicinally important diosgenin saponins.</title>
        <authorList>
            <person name="Li Y."/>
            <person name="Tan C."/>
            <person name="Li Z."/>
            <person name="Guo J."/>
            <person name="Li S."/>
            <person name="Chen X."/>
            <person name="Wang C."/>
            <person name="Dai X."/>
            <person name="Yang H."/>
            <person name="Song W."/>
            <person name="Hou L."/>
            <person name="Xu J."/>
            <person name="Tong Z."/>
            <person name="Xu A."/>
            <person name="Yuan X."/>
            <person name="Wang W."/>
            <person name="Yang Q."/>
            <person name="Chen L."/>
            <person name="Sun Z."/>
            <person name="Wang K."/>
            <person name="Pan B."/>
            <person name="Chen J."/>
            <person name="Bao Y."/>
            <person name="Liu F."/>
            <person name="Qi X."/>
            <person name="Gang D.R."/>
            <person name="Wen J."/>
            <person name="Li J."/>
        </authorList>
    </citation>
    <scope>NUCLEOTIDE SEQUENCE</scope>
    <source>
        <strain evidence="3">Dzin_1.0</strain>
    </source>
</reference>
<dbReference type="InterPro" id="IPR056689">
    <property type="entry name" value="DUF7787"/>
</dbReference>
<dbReference type="AlphaFoldDB" id="A0A9D5CX26"/>
<dbReference type="OrthoDB" id="692230at2759"/>
<comment type="caution">
    <text evidence="3">The sequence shown here is derived from an EMBL/GenBank/DDBJ whole genome shotgun (WGS) entry which is preliminary data.</text>
</comment>
<organism evidence="3 4">
    <name type="scientific">Dioscorea zingiberensis</name>
    <dbReference type="NCBI Taxonomy" id="325984"/>
    <lineage>
        <taxon>Eukaryota</taxon>
        <taxon>Viridiplantae</taxon>
        <taxon>Streptophyta</taxon>
        <taxon>Embryophyta</taxon>
        <taxon>Tracheophyta</taxon>
        <taxon>Spermatophyta</taxon>
        <taxon>Magnoliopsida</taxon>
        <taxon>Liliopsida</taxon>
        <taxon>Dioscoreales</taxon>
        <taxon>Dioscoreaceae</taxon>
        <taxon>Dioscorea</taxon>
    </lineage>
</organism>
<evidence type="ECO:0000256" key="1">
    <source>
        <dbReference type="SAM" id="MobiDB-lite"/>
    </source>
</evidence>
<feature type="compositionally biased region" description="Basic residues" evidence="1">
    <location>
        <begin position="170"/>
        <end position="183"/>
    </location>
</feature>
<feature type="compositionally biased region" description="Basic residues" evidence="1">
    <location>
        <begin position="126"/>
        <end position="139"/>
    </location>
</feature>
<gene>
    <name evidence="3" type="ORF">J5N97_008842</name>
</gene>
<proteinExistence type="predicted"/>
<protein>
    <recommendedName>
        <fullName evidence="2">DUF7787 domain-containing protein</fullName>
    </recommendedName>
</protein>
<feature type="region of interest" description="Disordered" evidence="1">
    <location>
        <begin position="121"/>
        <end position="183"/>
    </location>
</feature>
<feature type="domain" description="DUF7787" evidence="2">
    <location>
        <begin position="2"/>
        <end position="56"/>
    </location>
</feature>
<dbReference type="Proteomes" id="UP001085076">
    <property type="component" value="Miscellaneous, Linkage group lg02"/>
</dbReference>
<evidence type="ECO:0000313" key="3">
    <source>
        <dbReference type="EMBL" id="KAJ0980587.1"/>
    </source>
</evidence>
<accession>A0A9D5CX26</accession>
<dbReference type="PANTHER" id="PTHR35096:SF8">
    <property type="entry name" value="OS03G0308600 PROTEIN"/>
    <property type="match status" value="1"/>
</dbReference>
<evidence type="ECO:0000313" key="4">
    <source>
        <dbReference type="Proteomes" id="UP001085076"/>
    </source>
</evidence>
<dbReference type="Pfam" id="PF25042">
    <property type="entry name" value="DUF7787"/>
    <property type="match status" value="1"/>
</dbReference>